<dbReference type="GO" id="GO:0006412">
    <property type="term" value="P:translation"/>
    <property type="evidence" value="ECO:0007669"/>
    <property type="project" value="UniProtKB-UniRule"/>
</dbReference>
<proteinExistence type="inferred from homology"/>
<dbReference type="CDD" id="cd05797">
    <property type="entry name" value="Ribosomal_L10"/>
    <property type="match status" value="1"/>
</dbReference>
<evidence type="ECO:0000256" key="3">
    <source>
        <dbReference type="ARBA" id="ARBA00022980"/>
    </source>
</evidence>
<evidence type="ECO:0000313" key="7">
    <source>
        <dbReference type="EMBL" id="MBD3867776.1"/>
    </source>
</evidence>
<keyword evidence="3 6" id="KW-0689">Ribosomal protein</keyword>
<dbReference type="NCBIfam" id="NF000955">
    <property type="entry name" value="PRK00099.1-1"/>
    <property type="match status" value="1"/>
</dbReference>
<keyword evidence="6" id="KW-0694">RNA-binding</keyword>
<dbReference type="InterPro" id="IPR001790">
    <property type="entry name" value="Ribosomal_uL10"/>
</dbReference>
<dbReference type="InterPro" id="IPR047865">
    <property type="entry name" value="Ribosomal_uL10_bac_type"/>
</dbReference>
<dbReference type="Gene3D" id="6.10.250.290">
    <property type="match status" value="1"/>
</dbReference>
<dbReference type="Gene3D" id="3.30.70.1730">
    <property type="match status" value="1"/>
</dbReference>
<dbReference type="Pfam" id="PF00466">
    <property type="entry name" value="Ribosomal_L10"/>
    <property type="match status" value="1"/>
</dbReference>
<evidence type="ECO:0000256" key="5">
    <source>
        <dbReference type="ARBA" id="ARBA00035202"/>
    </source>
</evidence>
<dbReference type="InterPro" id="IPR002363">
    <property type="entry name" value="Ribosomal_uL10_CS_bac"/>
</dbReference>
<sequence length="175" mass="18925">MLRADKINQIEQLTETFGSVPHIFLTRFSGLSAAQSDVLRAKIRSVGGSYRIIKNRLAKRAAVGTGLEQVSGQLTGPVAIAYHQDDPVGLAKALMDFAGDHPKLEVFAGVIDSSQVMDADSVKQLSKLPGLLELRAQILAMINTPATMLVRLMGTPATQVVRVLDSNREKQENDS</sequence>
<dbReference type="HAMAP" id="MF_00362">
    <property type="entry name" value="Ribosomal_uL10"/>
    <property type="match status" value="1"/>
</dbReference>
<evidence type="ECO:0000256" key="4">
    <source>
        <dbReference type="ARBA" id="ARBA00023274"/>
    </source>
</evidence>
<name>A0A8J6XWL4_9BACT</name>
<dbReference type="SUPFAM" id="SSF160369">
    <property type="entry name" value="Ribosomal protein L10-like"/>
    <property type="match status" value="1"/>
</dbReference>
<comment type="caution">
    <text evidence="7">The sequence shown here is derived from an EMBL/GenBank/DDBJ whole genome shotgun (WGS) entry which is preliminary data.</text>
</comment>
<protein>
    <recommendedName>
        <fullName evidence="5 6">Large ribosomal subunit protein uL10</fullName>
    </recommendedName>
</protein>
<reference evidence="7 8" key="1">
    <citation type="submission" date="2020-08" db="EMBL/GenBank/DDBJ databases">
        <title>Acidobacteriota in marine sediments use diverse sulfur dissimilation pathways.</title>
        <authorList>
            <person name="Wasmund K."/>
        </authorList>
    </citation>
    <scope>NUCLEOTIDE SEQUENCE [LARGE SCALE GENOMIC DNA]</scope>
    <source>
        <strain evidence="7">MAG AM4</strain>
    </source>
</reference>
<dbReference type="EMBL" id="JACXWD010000015">
    <property type="protein sequence ID" value="MBD3867776.1"/>
    <property type="molecule type" value="Genomic_DNA"/>
</dbReference>
<dbReference type="GO" id="GO:0015934">
    <property type="term" value="C:large ribosomal subunit"/>
    <property type="evidence" value="ECO:0007669"/>
    <property type="project" value="InterPro"/>
</dbReference>
<evidence type="ECO:0000256" key="6">
    <source>
        <dbReference type="HAMAP-Rule" id="MF_00362"/>
    </source>
</evidence>
<dbReference type="GO" id="GO:0003735">
    <property type="term" value="F:structural constituent of ribosome"/>
    <property type="evidence" value="ECO:0007669"/>
    <property type="project" value="InterPro"/>
</dbReference>
<evidence type="ECO:0000256" key="1">
    <source>
        <dbReference type="ARBA" id="ARBA00002633"/>
    </source>
</evidence>
<dbReference type="PROSITE" id="PS01109">
    <property type="entry name" value="RIBOSOMAL_L10"/>
    <property type="match status" value="1"/>
</dbReference>
<gene>
    <name evidence="6 7" type="primary">rplJ</name>
    <name evidence="7" type="ORF">IFK94_06605</name>
</gene>
<comment type="similarity">
    <text evidence="2 6">Belongs to the universal ribosomal protein uL10 family.</text>
</comment>
<evidence type="ECO:0000313" key="8">
    <source>
        <dbReference type="Proteomes" id="UP000648239"/>
    </source>
</evidence>
<keyword evidence="4 6" id="KW-0687">Ribonucleoprotein</keyword>
<comment type="function">
    <text evidence="1 6">Forms part of the ribosomal stalk, playing a central role in the interaction of the ribosome with GTP-bound translation factors.</text>
</comment>
<evidence type="ECO:0000256" key="2">
    <source>
        <dbReference type="ARBA" id="ARBA00008889"/>
    </source>
</evidence>
<dbReference type="PANTHER" id="PTHR11560">
    <property type="entry name" value="39S RIBOSOMAL PROTEIN L10, MITOCHONDRIAL"/>
    <property type="match status" value="1"/>
</dbReference>
<dbReference type="AlphaFoldDB" id="A0A8J6XWL4"/>
<accession>A0A8J6XWL4</accession>
<dbReference type="InterPro" id="IPR022973">
    <property type="entry name" value="Ribosomal_uL10_bac"/>
</dbReference>
<dbReference type="InterPro" id="IPR043141">
    <property type="entry name" value="Ribosomal_uL10-like_sf"/>
</dbReference>
<dbReference type="Proteomes" id="UP000648239">
    <property type="component" value="Unassembled WGS sequence"/>
</dbReference>
<dbReference type="GO" id="GO:0070180">
    <property type="term" value="F:large ribosomal subunit rRNA binding"/>
    <property type="evidence" value="ECO:0007669"/>
    <property type="project" value="UniProtKB-UniRule"/>
</dbReference>
<comment type="subunit">
    <text evidence="6">Part of the ribosomal stalk of the 50S ribosomal subunit. The N-terminus interacts with L11 and the large rRNA to form the base of the stalk. The C-terminus forms an elongated spine to which L12 dimers bind in a sequential fashion forming a multimeric L10(L12)X complex.</text>
</comment>
<keyword evidence="6" id="KW-0699">rRNA-binding</keyword>
<organism evidence="7 8">
    <name type="scientific">Candidatus Polarisedimenticola svalbardensis</name>
    <dbReference type="NCBI Taxonomy" id="2886004"/>
    <lineage>
        <taxon>Bacteria</taxon>
        <taxon>Pseudomonadati</taxon>
        <taxon>Acidobacteriota</taxon>
        <taxon>Candidatus Polarisedimenticolia</taxon>
        <taxon>Candidatus Polarisedimenticolales</taxon>
        <taxon>Candidatus Polarisedimenticolaceae</taxon>
        <taxon>Candidatus Polarisedimenticola</taxon>
    </lineage>
</organism>